<proteinExistence type="predicted"/>
<dbReference type="InterPro" id="IPR029048">
    <property type="entry name" value="HSP70_C_sf"/>
</dbReference>
<gene>
    <name evidence="3" type="ORF">LITE_LOCUS15120</name>
</gene>
<keyword evidence="4" id="KW-1185">Reference proteome</keyword>
<accession>A0AAV0JPP1</accession>
<dbReference type="Gene3D" id="1.20.1270.10">
    <property type="match status" value="1"/>
</dbReference>
<evidence type="ECO:0000256" key="2">
    <source>
        <dbReference type="ARBA" id="ARBA00022840"/>
    </source>
</evidence>
<protein>
    <submittedName>
        <fullName evidence="3">Uncharacterized protein</fullName>
    </submittedName>
</protein>
<reference evidence="3" key="1">
    <citation type="submission" date="2022-08" db="EMBL/GenBank/DDBJ databases">
        <authorList>
            <person name="Gutierrez-Valencia J."/>
        </authorList>
    </citation>
    <scope>NUCLEOTIDE SEQUENCE</scope>
</reference>
<dbReference type="InterPro" id="IPR013126">
    <property type="entry name" value="Hsp_70_fam"/>
</dbReference>
<evidence type="ECO:0000313" key="3">
    <source>
        <dbReference type="EMBL" id="CAI0411340.1"/>
    </source>
</evidence>
<dbReference type="GO" id="GO:0140662">
    <property type="term" value="F:ATP-dependent protein folding chaperone"/>
    <property type="evidence" value="ECO:0007669"/>
    <property type="project" value="InterPro"/>
</dbReference>
<evidence type="ECO:0000313" key="4">
    <source>
        <dbReference type="Proteomes" id="UP001154282"/>
    </source>
</evidence>
<dbReference type="Pfam" id="PF00012">
    <property type="entry name" value="HSP70"/>
    <property type="match status" value="1"/>
</dbReference>
<dbReference type="EMBL" id="CAMGYJ010000005">
    <property type="protein sequence ID" value="CAI0411340.1"/>
    <property type="molecule type" value="Genomic_DNA"/>
</dbReference>
<comment type="caution">
    <text evidence="3">The sequence shown here is derived from an EMBL/GenBank/DDBJ whole genome shotgun (WGS) entry which is preliminary data.</text>
</comment>
<keyword evidence="1" id="KW-0547">Nucleotide-binding</keyword>
<dbReference type="Proteomes" id="UP001154282">
    <property type="component" value="Unassembled WGS sequence"/>
</dbReference>
<dbReference type="SUPFAM" id="SSF100934">
    <property type="entry name" value="Heat shock protein 70kD (HSP70), C-terminal subdomain"/>
    <property type="match status" value="1"/>
</dbReference>
<keyword evidence="2" id="KW-0067">ATP-binding</keyword>
<dbReference type="AlphaFoldDB" id="A0AAV0JPP1"/>
<organism evidence="3 4">
    <name type="scientific">Linum tenue</name>
    <dbReference type="NCBI Taxonomy" id="586396"/>
    <lineage>
        <taxon>Eukaryota</taxon>
        <taxon>Viridiplantae</taxon>
        <taxon>Streptophyta</taxon>
        <taxon>Embryophyta</taxon>
        <taxon>Tracheophyta</taxon>
        <taxon>Spermatophyta</taxon>
        <taxon>Magnoliopsida</taxon>
        <taxon>eudicotyledons</taxon>
        <taxon>Gunneridae</taxon>
        <taxon>Pentapetalae</taxon>
        <taxon>rosids</taxon>
        <taxon>fabids</taxon>
        <taxon>Malpighiales</taxon>
        <taxon>Linaceae</taxon>
        <taxon>Linum</taxon>
    </lineage>
</organism>
<dbReference type="GO" id="GO:0005524">
    <property type="term" value="F:ATP binding"/>
    <property type="evidence" value="ECO:0007669"/>
    <property type="project" value="UniProtKB-KW"/>
</dbReference>
<name>A0AAV0JPP1_9ROSI</name>
<sequence length="91" mass="10564">MAEKDRKVTERVEAKKELERYIYGIKAAASNHNVNVNWNELDKANLEMALREASKWLDGYGSDPSSSKEDYEKAMQKLTDVWNPIIRNVYV</sequence>
<evidence type="ECO:0000256" key="1">
    <source>
        <dbReference type="ARBA" id="ARBA00022741"/>
    </source>
</evidence>